<dbReference type="RefSeq" id="WP_377982031.1">
    <property type="nucleotide sequence ID" value="NZ_JBBKXZ010000001.1"/>
</dbReference>
<accession>A0ABW6DC65</accession>
<evidence type="ECO:0000313" key="2">
    <source>
        <dbReference type="Proteomes" id="UP001598138"/>
    </source>
</evidence>
<gene>
    <name evidence="1" type="ORF">U0R10_02100</name>
</gene>
<protein>
    <submittedName>
        <fullName evidence="1">Uncharacterized protein</fullName>
    </submittedName>
</protein>
<sequence length="89" mass="9515">MIQLPSLTHIGGDFNVYGNLSINEGSVPNLEVIKGDFILAHSGFRNLPSRLNFIGGRVIISPSDDPGLIKQIREADAAGKILGGVHFCD</sequence>
<dbReference type="EMBL" id="JBBKXZ010000001">
    <property type="protein sequence ID" value="MFD3393403.1"/>
    <property type="molecule type" value="Genomic_DNA"/>
</dbReference>
<dbReference type="Proteomes" id="UP001598138">
    <property type="component" value="Unassembled WGS sequence"/>
</dbReference>
<comment type="caution">
    <text evidence="1">The sequence shown here is derived from an EMBL/GenBank/DDBJ whole genome shotgun (WGS) entry which is preliminary data.</text>
</comment>
<organism evidence="1 2">
    <name type="scientific">Aquirufa avitistagni</name>
    <dbReference type="NCBI Taxonomy" id="3104728"/>
    <lineage>
        <taxon>Bacteria</taxon>
        <taxon>Pseudomonadati</taxon>
        <taxon>Bacteroidota</taxon>
        <taxon>Cytophagia</taxon>
        <taxon>Cytophagales</taxon>
        <taxon>Flectobacillaceae</taxon>
        <taxon>Aquirufa</taxon>
    </lineage>
</organism>
<reference evidence="1 2" key="1">
    <citation type="submission" date="2024-03" db="EMBL/GenBank/DDBJ databases">
        <title>Aquirufa genome sequencing.</title>
        <authorList>
            <person name="Pitt A."/>
            <person name="Hahn M.W."/>
        </authorList>
    </citation>
    <scope>NUCLEOTIDE SEQUENCE [LARGE SCALE GENOMIC DNA]</scope>
    <source>
        <strain evidence="1 2">OSTEICH-129V</strain>
    </source>
</reference>
<proteinExistence type="predicted"/>
<name>A0ABW6DC65_9BACT</name>
<keyword evidence="2" id="KW-1185">Reference proteome</keyword>
<evidence type="ECO:0000313" key="1">
    <source>
        <dbReference type="EMBL" id="MFD3393403.1"/>
    </source>
</evidence>